<gene>
    <name evidence="1" type="ORF">ACJDUH_12110</name>
</gene>
<dbReference type="SUPFAM" id="SSF75304">
    <property type="entry name" value="Amidase signature (AS) enzymes"/>
    <property type="match status" value="1"/>
</dbReference>
<proteinExistence type="predicted"/>
<protein>
    <recommendedName>
        <fullName evidence="3">Amidase domain-containing protein</fullName>
    </recommendedName>
</protein>
<dbReference type="Proteomes" id="UP001623661">
    <property type="component" value="Unassembled WGS sequence"/>
</dbReference>
<evidence type="ECO:0008006" key="3">
    <source>
        <dbReference type="Google" id="ProtNLM"/>
    </source>
</evidence>
<organism evidence="1 2">
    <name type="scientific">Candidatus Clostridium radicumherbarum</name>
    <dbReference type="NCBI Taxonomy" id="3381662"/>
    <lineage>
        <taxon>Bacteria</taxon>
        <taxon>Bacillati</taxon>
        <taxon>Bacillota</taxon>
        <taxon>Clostridia</taxon>
        <taxon>Eubacteriales</taxon>
        <taxon>Clostridiaceae</taxon>
        <taxon>Clostridium</taxon>
    </lineage>
</organism>
<reference evidence="1 2" key="1">
    <citation type="submission" date="2024-11" db="EMBL/GenBank/DDBJ databases">
        <authorList>
            <person name="Heng Y.C."/>
            <person name="Lim A.C.H."/>
            <person name="Lee J.K.Y."/>
            <person name="Kittelmann S."/>
        </authorList>
    </citation>
    <scope>NUCLEOTIDE SEQUENCE [LARGE SCALE GENOMIC DNA]</scope>
    <source>
        <strain evidence="1 2">WILCCON 0202</strain>
    </source>
</reference>
<sequence length="368" mass="40395">MNELLLDELFRLSRATIKALNYKNKTIIDVNEDMLVEAKELLSKGSKVYTLGVKNSVQINRMFIKRLIDSKKYLWHTIDSMAVGGRAVDMNILNPITGKIMTGSSSCTAINVLYGINDLGIGTDGGGSVLAPALSLNLYSIMAKGMGLKGLSNRVSTDGISFVPGIGVISHYLEKAEAAVKEMAEIKCKKGSINDINIAICKKGNITLPDGSDMREKLNLVYDRLNKLGVSVSEEEFPDFTQREISIIRVKELLKKYNILITYEGPIDLLGMGDSVFGGFGDLASRIQGLGGKYMVKIANMINATAVTLPSSEISSGIVITSREGIDEGLTAIEIAKSLSDLYKLPELYYRYFKDSYKRKQENLIFSL</sequence>
<comment type="caution">
    <text evidence="1">The sequence shown here is derived from an EMBL/GenBank/DDBJ whole genome shotgun (WGS) entry which is preliminary data.</text>
</comment>
<name>A0ABW8TSZ8_9CLOT</name>
<evidence type="ECO:0000313" key="2">
    <source>
        <dbReference type="Proteomes" id="UP001623661"/>
    </source>
</evidence>
<evidence type="ECO:0000313" key="1">
    <source>
        <dbReference type="EMBL" id="MFL0268837.1"/>
    </source>
</evidence>
<dbReference type="RefSeq" id="WP_406765459.1">
    <property type="nucleotide sequence ID" value="NZ_JBJHZY010000002.1"/>
</dbReference>
<keyword evidence="2" id="KW-1185">Reference proteome</keyword>
<dbReference type="Gene3D" id="3.90.1300.10">
    <property type="entry name" value="Amidase signature (AS) domain"/>
    <property type="match status" value="1"/>
</dbReference>
<dbReference type="InterPro" id="IPR036928">
    <property type="entry name" value="AS_sf"/>
</dbReference>
<dbReference type="EMBL" id="JBJHZY010000002">
    <property type="protein sequence ID" value="MFL0268837.1"/>
    <property type="molecule type" value="Genomic_DNA"/>
</dbReference>
<accession>A0ABW8TSZ8</accession>